<dbReference type="Pfam" id="PF01151">
    <property type="entry name" value="ELO"/>
    <property type="match status" value="1"/>
</dbReference>
<keyword evidence="2 10" id="KW-0444">Lipid biosynthesis</keyword>
<dbReference type="EnsemblMetazoa" id="AMEM014648-RA">
    <property type="protein sequence ID" value="AMEM014648-PA"/>
    <property type="gene ID" value="AMEM014648"/>
</dbReference>
<dbReference type="EC" id="2.3.1.199" evidence="10"/>
<comment type="similarity">
    <text evidence="10">Belongs to the ELO family.</text>
</comment>
<evidence type="ECO:0000256" key="7">
    <source>
        <dbReference type="ARBA" id="ARBA00023098"/>
    </source>
</evidence>
<keyword evidence="6 10" id="KW-1133">Transmembrane helix</keyword>
<protein>
    <recommendedName>
        <fullName evidence="10">Elongation of very long chain fatty acids protein</fullName>
        <ecNumber evidence="10">2.3.1.199</ecNumber>
    </recommendedName>
    <alternativeName>
        <fullName evidence="10">Very-long-chain 3-oxoacyl-CoA synthase</fullName>
    </alternativeName>
</protein>
<evidence type="ECO:0000256" key="8">
    <source>
        <dbReference type="ARBA" id="ARBA00023136"/>
    </source>
</evidence>
<accession>A0A182VGM4</accession>
<comment type="subcellular location">
    <subcellularLocation>
        <location evidence="1">Membrane</location>
        <topology evidence="1">Multi-pass membrane protein</topology>
    </subcellularLocation>
</comment>
<dbReference type="GO" id="GO:0034626">
    <property type="term" value="P:fatty acid elongation, polyunsaturated fatty acid"/>
    <property type="evidence" value="ECO:0007669"/>
    <property type="project" value="TreeGrafter"/>
</dbReference>
<evidence type="ECO:0000256" key="4">
    <source>
        <dbReference type="ARBA" id="ARBA00022692"/>
    </source>
</evidence>
<comment type="catalytic activity">
    <reaction evidence="10">
        <text>a very-long-chain acyl-CoA + malonyl-CoA + H(+) = a very-long-chain 3-oxoacyl-CoA + CO2 + CoA</text>
        <dbReference type="Rhea" id="RHEA:32727"/>
        <dbReference type="ChEBI" id="CHEBI:15378"/>
        <dbReference type="ChEBI" id="CHEBI:16526"/>
        <dbReference type="ChEBI" id="CHEBI:57287"/>
        <dbReference type="ChEBI" id="CHEBI:57384"/>
        <dbReference type="ChEBI" id="CHEBI:90725"/>
        <dbReference type="ChEBI" id="CHEBI:90736"/>
        <dbReference type="EC" id="2.3.1.199"/>
    </reaction>
</comment>
<keyword evidence="4 10" id="KW-0812">Transmembrane</keyword>
<feature type="region of interest" description="Disordered" evidence="11">
    <location>
        <begin position="444"/>
        <end position="498"/>
    </location>
</feature>
<evidence type="ECO:0000256" key="3">
    <source>
        <dbReference type="ARBA" id="ARBA00022679"/>
    </source>
</evidence>
<dbReference type="STRING" id="30066.A0A182VGM4"/>
<feature type="transmembrane region" description="Helical" evidence="10">
    <location>
        <begin position="160"/>
        <end position="177"/>
    </location>
</feature>
<evidence type="ECO:0000313" key="12">
    <source>
        <dbReference type="EnsemblMetazoa" id="AMEM014648-PA"/>
    </source>
</evidence>
<feature type="compositionally biased region" description="Basic and acidic residues" evidence="11">
    <location>
        <begin position="477"/>
        <end position="486"/>
    </location>
</feature>
<keyword evidence="13" id="KW-1185">Reference proteome</keyword>
<dbReference type="VEuPathDB" id="VectorBase:AMEM014648"/>
<dbReference type="GO" id="GO:0009922">
    <property type="term" value="F:fatty acid elongase activity"/>
    <property type="evidence" value="ECO:0007669"/>
    <property type="project" value="UniProtKB-EC"/>
</dbReference>
<feature type="transmembrane region" description="Helical" evidence="10">
    <location>
        <begin position="325"/>
        <end position="346"/>
    </location>
</feature>
<keyword evidence="7 10" id="KW-0443">Lipid metabolism</keyword>
<keyword evidence="3 10" id="KW-0808">Transferase</keyword>
<sequence>MSVADNFTDFYSGTSFVFRMAVDEYNAERNWTGLIDRYWLIVEELIAVVIGIKLCLSPHEMASTTQLIASSAEMYAPVDMIKSEVLLTMDDYFRGSSISSLIAHWWRALVELIADPRAKQLPFMDNPLPTLGMIICYLLWVLLIGPMYMRDRKPMDLRRVIIFYNLFQVLLSGYMFYEHLMAGWVRGYSLTCQTVDYSDSPLSRRMFNLCYVYYLSKLSEFADTVFFVLRKKQSQITDLHVYHHSLTPIEAWILTKFIAGGNATLPNVINNFVHVLMYFYYMLSAMGYRDIWWKKYMTEVQIIQFIICIAHCINALATGCPFPRFITTLLLINASIFLALFMNFYIESYKRKSKSAAAKAASTAATPSIEPAAQEASGVQDLPAGEVPALPTLPTKADQSGMPAESLEAAVPDAAPLEDINNNSSSRTELLESVKKLAVEPECAADGSQVEGSTAEDVFTEAQTKQQQEPAGLRQRLVVERGEDTRTGSTQLAELASG</sequence>
<dbReference type="GO" id="GO:0030148">
    <property type="term" value="P:sphingolipid biosynthetic process"/>
    <property type="evidence" value="ECO:0007669"/>
    <property type="project" value="TreeGrafter"/>
</dbReference>
<evidence type="ECO:0000256" key="2">
    <source>
        <dbReference type="ARBA" id="ARBA00022516"/>
    </source>
</evidence>
<dbReference type="AlphaFoldDB" id="A0A182VGM4"/>
<keyword evidence="9 10" id="KW-0275">Fatty acid biosynthesis</keyword>
<feature type="transmembrane region" description="Helical" evidence="10">
    <location>
        <begin position="130"/>
        <end position="148"/>
    </location>
</feature>
<keyword evidence="5 10" id="KW-0276">Fatty acid metabolism</keyword>
<organism evidence="12 13">
    <name type="scientific">Anopheles merus</name>
    <name type="common">Mosquito</name>
    <dbReference type="NCBI Taxonomy" id="30066"/>
    <lineage>
        <taxon>Eukaryota</taxon>
        <taxon>Metazoa</taxon>
        <taxon>Ecdysozoa</taxon>
        <taxon>Arthropoda</taxon>
        <taxon>Hexapoda</taxon>
        <taxon>Insecta</taxon>
        <taxon>Pterygota</taxon>
        <taxon>Neoptera</taxon>
        <taxon>Endopterygota</taxon>
        <taxon>Diptera</taxon>
        <taxon>Nematocera</taxon>
        <taxon>Culicoidea</taxon>
        <taxon>Culicidae</taxon>
        <taxon>Anophelinae</taxon>
        <taxon>Anopheles</taxon>
    </lineage>
</organism>
<evidence type="ECO:0000256" key="1">
    <source>
        <dbReference type="ARBA" id="ARBA00004141"/>
    </source>
</evidence>
<dbReference type="VEuPathDB" id="VectorBase:AMEM21_011883"/>
<dbReference type="PANTHER" id="PTHR11157">
    <property type="entry name" value="FATTY ACID ACYL TRANSFERASE-RELATED"/>
    <property type="match status" value="1"/>
</dbReference>
<evidence type="ECO:0000256" key="11">
    <source>
        <dbReference type="SAM" id="MobiDB-lite"/>
    </source>
</evidence>
<keyword evidence="8 10" id="KW-0472">Membrane</keyword>
<dbReference type="GO" id="GO:0034625">
    <property type="term" value="P:fatty acid elongation, monounsaturated fatty acid"/>
    <property type="evidence" value="ECO:0007669"/>
    <property type="project" value="TreeGrafter"/>
</dbReference>
<comment type="caution">
    <text evidence="10">Lacks conserved residue(s) required for the propagation of feature annotation.</text>
</comment>
<feature type="transmembrane region" description="Helical" evidence="10">
    <location>
        <begin position="300"/>
        <end position="319"/>
    </location>
</feature>
<evidence type="ECO:0000256" key="10">
    <source>
        <dbReference type="RuleBase" id="RU361115"/>
    </source>
</evidence>
<evidence type="ECO:0000256" key="6">
    <source>
        <dbReference type="ARBA" id="ARBA00022989"/>
    </source>
</evidence>
<evidence type="ECO:0000256" key="5">
    <source>
        <dbReference type="ARBA" id="ARBA00022832"/>
    </source>
</evidence>
<evidence type="ECO:0000313" key="13">
    <source>
        <dbReference type="Proteomes" id="UP000075903"/>
    </source>
</evidence>
<dbReference type="GO" id="GO:0042761">
    <property type="term" value="P:very long-chain fatty acid biosynthetic process"/>
    <property type="evidence" value="ECO:0007669"/>
    <property type="project" value="TreeGrafter"/>
</dbReference>
<proteinExistence type="inferred from homology"/>
<dbReference type="Proteomes" id="UP000075903">
    <property type="component" value="Unassembled WGS sequence"/>
</dbReference>
<name>A0A182VGM4_ANOME</name>
<dbReference type="PANTHER" id="PTHR11157:SF22">
    <property type="entry name" value="ELONGATION OF VERY LONG CHAIN FATTY ACIDS PROTEIN"/>
    <property type="match status" value="1"/>
</dbReference>
<dbReference type="GO" id="GO:0019367">
    <property type="term" value="P:fatty acid elongation, saturated fatty acid"/>
    <property type="evidence" value="ECO:0007669"/>
    <property type="project" value="TreeGrafter"/>
</dbReference>
<dbReference type="InterPro" id="IPR002076">
    <property type="entry name" value="ELO_fam"/>
</dbReference>
<feature type="region of interest" description="Disordered" evidence="11">
    <location>
        <begin position="383"/>
        <end position="426"/>
    </location>
</feature>
<evidence type="ECO:0000256" key="9">
    <source>
        <dbReference type="ARBA" id="ARBA00023160"/>
    </source>
</evidence>
<reference evidence="12" key="1">
    <citation type="submission" date="2020-05" db="UniProtKB">
        <authorList>
            <consortium name="EnsemblMetazoa"/>
        </authorList>
    </citation>
    <scope>IDENTIFICATION</scope>
    <source>
        <strain evidence="12">MAF</strain>
    </source>
</reference>
<dbReference type="GO" id="GO:0005789">
    <property type="term" value="C:endoplasmic reticulum membrane"/>
    <property type="evidence" value="ECO:0007669"/>
    <property type="project" value="TreeGrafter"/>
</dbReference>